<dbReference type="GO" id="GO:0000976">
    <property type="term" value="F:transcription cis-regulatory region binding"/>
    <property type="evidence" value="ECO:0007669"/>
    <property type="project" value="TreeGrafter"/>
</dbReference>
<evidence type="ECO:0000313" key="7">
    <source>
        <dbReference type="Proteomes" id="UP000570517"/>
    </source>
</evidence>
<dbReference type="Proteomes" id="UP000570517">
    <property type="component" value="Unassembled WGS sequence"/>
</dbReference>
<dbReference type="InterPro" id="IPR009057">
    <property type="entry name" value="Homeodomain-like_sf"/>
</dbReference>
<gene>
    <name evidence="6" type="ORF">HLY00_4459</name>
</gene>
<evidence type="ECO:0000259" key="5">
    <source>
        <dbReference type="PROSITE" id="PS50977"/>
    </source>
</evidence>
<organism evidence="6 7">
    <name type="scientific">Mycolicibacterium hippocampi</name>
    <dbReference type="NCBI Taxonomy" id="659824"/>
    <lineage>
        <taxon>Bacteria</taxon>
        <taxon>Bacillati</taxon>
        <taxon>Actinomycetota</taxon>
        <taxon>Actinomycetes</taxon>
        <taxon>Mycobacteriales</taxon>
        <taxon>Mycobacteriaceae</taxon>
        <taxon>Mycolicibacterium</taxon>
    </lineage>
</organism>
<dbReference type="Pfam" id="PF00440">
    <property type="entry name" value="TetR_N"/>
    <property type="match status" value="1"/>
</dbReference>
<dbReference type="Gene3D" id="1.10.357.10">
    <property type="entry name" value="Tetracycline Repressor, domain 2"/>
    <property type="match status" value="1"/>
</dbReference>
<evidence type="ECO:0000256" key="4">
    <source>
        <dbReference type="PROSITE-ProRule" id="PRU00335"/>
    </source>
</evidence>
<name>A0A850PXK3_9MYCO</name>
<accession>A0A850PXK3</accession>
<dbReference type="InterPro" id="IPR036271">
    <property type="entry name" value="Tet_transcr_reg_TetR-rel_C_sf"/>
</dbReference>
<keyword evidence="3" id="KW-0804">Transcription</keyword>
<reference evidence="6 7" key="1">
    <citation type="submission" date="2020-05" db="EMBL/GenBank/DDBJ databases">
        <title>Draft genome sequence of Mycobacterium hippocampi DL, isolated from European seabass, Dicentrarchus labrax, reared in fish farms.</title>
        <authorList>
            <person name="Stathopoulou P."/>
            <person name="Asimakis E."/>
            <person name="Tzokas K."/>
            <person name="Batargias C."/>
            <person name="Tsiamis G."/>
        </authorList>
    </citation>
    <scope>NUCLEOTIDE SEQUENCE [LARGE SCALE GENOMIC DNA]</scope>
    <source>
        <strain evidence="6 7">DL</strain>
    </source>
</reference>
<dbReference type="PANTHER" id="PTHR30055:SF148">
    <property type="entry name" value="TETR-FAMILY TRANSCRIPTIONAL REGULATOR"/>
    <property type="match status" value="1"/>
</dbReference>
<dbReference type="GO" id="GO:0003700">
    <property type="term" value="F:DNA-binding transcription factor activity"/>
    <property type="evidence" value="ECO:0007669"/>
    <property type="project" value="TreeGrafter"/>
</dbReference>
<dbReference type="AlphaFoldDB" id="A0A850PXK3"/>
<protein>
    <submittedName>
        <fullName evidence="6">Transcriptional regulator, AcrR family</fullName>
    </submittedName>
</protein>
<dbReference type="EMBL" id="JABFYL010000045">
    <property type="protein sequence ID" value="NVN52750.1"/>
    <property type="molecule type" value="Genomic_DNA"/>
</dbReference>
<dbReference type="Gene3D" id="1.10.10.60">
    <property type="entry name" value="Homeodomain-like"/>
    <property type="match status" value="1"/>
</dbReference>
<proteinExistence type="predicted"/>
<keyword evidence="7" id="KW-1185">Reference proteome</keyword>
<dbReference type="SUPFAM" id="SSF48498">
    <property type="entry name" value="Tetracyclin repressor-like, C-terminal domain"/>
    <property type="match status" value="1"/>
</dbReference>
<dbReference type="InterPro" id="IPR011075">
    <property type="entry name" value="TetR_C"/>
</dbReference>
<evidence type="ECO:0000256" key="1">
    <source>
        <dbReference type="ARBA" id="ARBA00023015"/>
    </source>
</evidence>
<evidence type="ECO:0000313" key="6">
    <source>
        <dbReference type="EMBL" id="NVN52750.1"/>
    </source>
</evidence>
<evidence type="ECO:0000256" key="2">
    <source>
        <dbReference type="ARBA" id="ARBA00023125"/>
    </source>
</evidence>
<dbReference type="PRINTS" id="PR00455">
    <property type="entry name" value="HTHTETR"/>
</dbReference>
<feature type="domain" description="HTH tetR-type" evidence="5">
    <location>
        <begin position="13"/>
        <end position="73"/>
    </location>
</feature>
<keyword evidence="1" id="KW-0805">Transcription regulation</keyword>
<dbReference type="PANTHER" id="PTHR30055">
    <property type="entry name" value="HTH-TYPE TRANSCRIPTIONAL REGULATOR RUTR"/>
    <property type="match status" value="1"/>
</dbReference>
<sequence length="206" mass="22160">MEEVQRRGRPRSQATHAAILDAVRDILITGGYAEVSMDRVAARAGVGKQSLYRRWPSKALLVAEAVTDAYGQSWSFDLPDTGDLEADLHVWLHRHAAYLSSERNVALSRALVVATADNPLDGEALYNQLSGPHHSALLARLGSAAAAREIRQDADLNAAAEALIGVTVYRILGRVSTMDETVSHLEGLVAVLLTGLRAQRSTSPAT</sequence>
<feature type="DNA-binding region" description="H-T-H motif" evidence="4">
    <location>
        <begin position="36"/>
        <end position="55"/>
    </location>
</feature>
<evidence type="ECO:0000256" key="3">
    <source>
        <dbReference type="ARBA" id="ARBA00023163"/>
    </source>
</evidence>
<dbReference type="PROSITE" id="PS50977">
    <property type="entry name" value="HTH_TETR_2"/>
    <property type="match status" value="1"/>
</dbReference>
<dbReference type="Pfam" id="PF16859">
    <property type="entry name" value="TetR_C_11"/>
    <property type="match status" value="1"/>
</dbReference>
<dbReference type="SUPFAM" id="SSF46689">
    <property type="entry name" value="Homeodomain-like"/>
    <property type="match status" value="1"/>
</dbReference>
<dbReference type="InterPro" id="IPR050109">
    <property type="entry name" value="HTH-type_TetR-like_transc_reg"/>
</dbReference>
<dbReference type="InterPro" id="IPR001647">
    <property type="entry name" value="HTH_TetR"/>
</dbReference>
<dbReference type="RefSeq" id="WP_178360970.1">
    <property type="nucleotide sequence ID" value="NZ_JABFYL010000045.1"/>
</dbReference>
<comment type="caution">
    <text evidence="6">The sequence shown here is derived from an EMBL/GenBank/DDBJ whole genome shotgun (WGS) entry which is preliminary data.</text>
</comment>
<keyword evidence="2 4" id="KW-0238">DNA-binding</keyword>